<evidence type="ECO:0000313" key="1">
    <source>
        <dbReference type="EMBL" id="GAA5097511.1"/>
    </source>
</evidence>
<evidence type="ECO:0008006" key="3">
    <source>
        <dbReference type="Google" id="ProtNLM"/>
    </source>
</evidence>
<keyword evidence="2" id="KW-1185">Reference proteome</keyword>
<sequence length="964" mass="98908">MKSKIKLLIITLSIFLIQLIGNKTLAQTVSGTTSTNGCNGGGTITAASTGLGATPQYQLLLSGSPIAPVVGDTNQYTNNNVFTGLLSGIYTLKGRTSASGTVYTSTNITVSNGYTAMTVNTPTATTPCTTGMIALTTTVTGGRANYVYSIKNIATNAVMETSVAKSATTHTFAALPVGSYLVSVTDNCGTTITGATSITQSGVLIGGILPAGLVLNRITNGSCAAKIRINTFYGLGYDTTGTRPATATDKANFTWRLEFNGQSYGQDIDADGNPDLAGPDFPGTTTFSTLPGGITDRTLALAGNPKYILKDKCGNSAAYTPTTTFFNYRAVNCGGVGQLAIQNANLGGNLACYPINFTFTNTTNPADVILYSLTSASGQVPNSFVVGKTYNISYVDASGGTTGFSGSNSIAFSPTANNYTVGGLNKSILAYNSFNLGITVNNGFVGDVIKATIISSTVSSTVGLTSSSTLTANGVNNLGFTPTPYSSNTLPAGTYTVQFSGPCGTYNQTFSAIGYIGVLSSLSTTPVCGGFNVIGNTASVEDASFYEIVIVSGPSNVGAVRNLANTTTSLPFNGLSYGTYVFGIRPKSGSIFNTQTVTYDASSTITIDKSNTGGYICSAGSTNGVLNIAASSASPAPGNVLSYALSLDGGTTYGAYQSANTFSGLASGTYLFKVKDACGNEVTNSAQIGVAASPVASVNGMPNTATFCAGEAGSTITLSLDVNIPTAIYNWTGPTGVFSNISSDPNYKGLKNPIIALTSLSVGNNAITCTITLGAPCNSTSTGNLNIIIQPLPTLVIVNPAAVCNGSTVNLTAPTVTAGSDSGLAYTYFTDAAATAILPNPSAVGISGTYYIKATNSNSCSTLKPVRVTINTCTCTQLPATGTPNAYTKVGITVQQKQAGWPENIPNGFIALESKEKGFVITRVQNEGQISDPKTGMIMYDITAKCVKLYNGSTWNCIKKSCNN</sequence>
<reference evidence="2" key="1">
    <citation type="journal article" date="2019" name="Int. J. Syst. Evol. Microbiol.">
        <title>The Global Catalogue of Microorganisms (GCM) 10K type strain sequencing project: providing services to taxonomists for standard genome sequencing and annotation.</title>
        <authorList>
            <consortium name="The Broad Institute Genomics Platform"/>
            <consortium name="The Broad Institute Genome Sequencing Center for Infectious Disease"/>
            <person name="Wu L."/>
            <person name="Ma J."/>
        </authorList>
    </citation>
    <scope>NUCLEOTIDE SEQUENCE [LARGE SCALE GENOMIC DNA]</scope>
    <source>
        <strain evidence="2">JCM 18019</strain>
    </source>
</reference>
<gene>
    <name evidence="1" type="ORF">GCM10023210_32690</name>
</gene>
<name>A0ABP9ML23_9FLAO</name>
<proteinExistence type="predicted"/>
<dbReference type="EMBL" id="BAABHX010000005">
    <property type="protein sequence ID" value="GAA5097511.1"/>
    <property type="molecule type" value="Genomic_DNA"/>
</dbReference>
<dbReference type="RefSeq" id="WP_345206484.1">
    <property type="nucleotide sequence ID" value="NZ_BAABHX010000005.1"/>
</dbReference>
<evidence type="ECO:0000313" key="2">
    <source>
        <dbReference type="Proteomes" id="UP001500353"/>
    </source>
</evidence>
<organism evidence="1 2">
    <name type="scientific">Chryseobacterium ginsengisoli</name>
    <dbReference type="NCBI Taxonomy" id="363853"/>
    <lineage>
        <taxon>Bacteria</taxon>
        <taxon>Pseudomonadati</taxon>
        <taxon>Bacteroidota</taxon>
        <taxon>Flavobacteriia</taxon>
        <taxon>Flavobacteriales</taxon>
        <taxon>Weeksellaceae</taxon>
        <taxon>Chryseobacterium group</taxon>
        <taxon>Chryseobacterium</taxon>
    </lineage>
</organism>
<protein>
    <recommendedName>
        <fullName evidence="3">Ig-like domain-containing protein</fullName>
    </recommendedName>
</protein>
<accession>A0ABP9ML23</accession>
<dbReference type="Proteomes" id="UP001500353">
    <property type="component" value="Unassembled WGS sequence"/>
</dbReference>
<comment type="caution">
    <text evidence="1">The sequence shown here is derived from an EMBL/GenBank/DDBJ whole genome shotgun (WGS) entry which is preliminary data.</text>
</comment>